<proteinExistence type="predicted"/>
<dbReference type="PANTHER" id="PTHR10815">
    <property type="entry name" value="METHYLATED-DNA--PROTEIN-CYSTEINE METHYLTRANSFERASE"/>
    <property type="match status" value="1"/>
</dbReference>
<evidence type="ECO:0000259" key="7">
    <source>
        <dbReference type="Pfam" id="PF01035"/>
    </source>
</evidence>
<comment type="catalytic activity">
    <reaction evidence="6">
        <text>a 6-O-methyl-2'-deoxyguanosine in DNA + L-cysteinyl-[protein] = S-methyl-L-cysteinyl-[protein] + a 2'-deoxyguanosine in DNA</text>
        <dbReference type="Rhea" id="RHEA:24000"/>
        <dbReference type="Rhea" id="RHEA-COMP:10131"/>
        <dbReference type="Rhea" id="RHEA-COMP:10132"/>
        <dbReference type="Rhea" id="RHEA-COMP:11367"/>
        <dbReference type="Rhea" id="RHEA-COMP:11368"/>
        <dbReference type="ChEBI" id="CHEBI:29950"/>
        <dbReference type="ChEBI" id="CHEBI:82612"/>
        <dbReference type="ChEBI" id="CHEBI:85445"/>
        <dbReference type="ChEBI" id="CHEBI:85448"/>
        <dbReference type="EC" id="2.1.1.63"/>
    </reaction>
</comment>
<dbReference type="Pfam" id="PF01035">
    <property type="entry name" value="DNA_binding_1"/>
    <property type="match status" value="1"/>
</dbReference>
<keyword evidence="4" id="KW-0227">DNA damage</keyword>
<dbReference type="NCBIfam" id="TIGR00589">
    <property type="entry name" value="ogt"/>
    <property type="match status" value="1"/>
</dbReference>
<evidence type="ECO:0000256" key="4">
    <source>
        <dbReference type="ARBA" id="ARBA00022763"/>
    </source>
</evidence>
<evidence type="ECO:0000256" key="6">
    <source>
        <dbReference type="ARBA" id="ARBA00049348"/>
    </source>
</evidence>
<gene>
    <name evidence="8" type="ORF">MOO45_08000</name>
</gene>
<dbReference type="InterPro" id="IPR036631">
    <property type="entry name" value="MGMT_N_sf"/>
</dbReference>
<dbReference type="SUPFAM" id="SSF53155">
    <property type="entry name" value="Methylated DNA-protein cysteine methyltransferase domain"/>
    <property type="match status" value="1"/>
</dbReference>
<dbReference type="Proteomes" id="UP000831495">
    <property type="component" value="Chromosome"/>
</dbReference>
<dbReference type="EMBL" id="CP093366">
    <property type="protein sequence ID" value="UQS82111.1"/>
    <property type="molecule type" value="Genomic_DNA"/>
</dbReference>
<evidence type="ECO:0000256" key="3">
    <source>
        <dbReference type="ARBA" id="ARBA00022679"/>
    </source>
</evidence>
<dbReference type="PANTHER" id="PTHR10815:SF13">
    <property type="entry name" value="METHYLATED-DNA--PROTEIN-CYSTEINE METHYLTRANSFERASE"/>
    <property type="match status" value="1"/>
</dbReference>
<evidence type="ECO:0000313" key="9">
    <source>
        <dbReference type="Proteomes" id="UP000831495"/>
    </source>
</evidence>
<dbReference type="InterPro" id="IPR014048">
    <property type="entry name" value="MethylDNA_cys_MeTrfase_DNA-bd"/>
</dbReference>
<dbReference type="Gene3D" id="3.30.160.70">
    <property type="entry name" value="Methylated DNA-protein cysteine methyltransferase domain"/>
    <property type="match status" value="1"/>
</dbReference>
<evidence type="ECO:0000256" key="5">
    <source>
        <dbReference type="ARBA" id="ARBA00023204"/>
    </source>
</evidence>
<dbReference type="RefSeq" id="WP_249514381.1">
    <property type="nucleotide sequence ID" value="NZ_CP093366.1"/>
</dbReference>
<feature type="domain" description="Methylated-DNA-[protein]-cysteine S-methyltransferase DNA binding" evidence="7">
    <location>
        <begin position="84"/>
        <end position="166"/>
    </location>
</feature>
<keyword evidence="9" id="KW-1185">Reference proteome</keyword>
<evidence type="ECO:0000313" key="8">
    <source>
        <dbReference type="EMBL" id="UQS82111.1"/>
    </source>
</evidence>
<dbReference type="CDD" id="cd06445">
    <property type="entry name" value="ATase"/>
    <property type="match status" value="1"/>
</dbReference>
<keyword evidence="5" id="KW-0234">DNA repair</keyword>
<accession>A0ABY4P9B1</accession>
<dbReference type="InterPro" id="IPR036217">
    <property type="entry name" value="MethylDNA_cys_MeTrfase_DNAb"/>
</dbReference>
<keyword evidence="2" id="KW-0489">Methyltransferase</keyword>
<dbReference type="InterPro" id="IPR001497">
    <property type="entry name" value="MethylDNA_cys_MeTrfase_AS"/>
</dbReference>
<evidence type="ECO:0000256" key="2">
    <source>
        <dbReference type="ARBA" id="ARBA00022603"/>
    </source>
</evidence>
<sequence>MMLQRAQINTPLGEMTVVVNQTCVQELWFSDMPLPKTQSAQATQLSSWTQNPIMVQVQAWLQAYFAGSQPDLTNILMTPSGTTYQQDVWHITQQIPVGQTWTYRQLQTQLQAQRLPSGSPRSLGGALSKNPILILIPCHRVIGSDGRLTGYAGGLWRKQKLLAMEQKSRNQN</sequence>
<dbReference type="PROSITE" id="PS00374">
    <property type="entry name" value="MGMT"/>
    <property type="match status" value="1"/>
</dbReference>
<protein>
    <submittedName>
        <fullName evidence="8">Methylated-DNA--[protein]-cysteine S-methyltransferase</fullName>
    </submittedName>
</protein>
<dbReference type="SUPFAM" id="SSF46767">
    <property type="entry name" value="Methylated DNA-protein cysteine methyltransferase, C-terminal domain"/>
    <property type="match status" value="1"/>
</dbReference>
<keyword evidence="3" id="KW-0808">Transferase</keyword>
<organism evidence="8 9">
    <name type="scientific">Bombilactobacillus folatiphilus</name>
    <dbReference type="NCBI Taxonomy" id="2923362"/>
    <lineage>
        <taxon>Bacteria</taxon>
        <taxon>Bacillati</taxon>
        <taxon>Bacillota</taxon>
        <taxon>Bacilli</taxon>
        <taxon>Lactobacillales</taxon>
        <taxon>Lactobacillaceae</taxon>
        <taxon>Bombilactobacillus</taxon>
    </lineage>
</organism>
<comment type="catalytic activity">
    <reaction evidence="1">
        <text>a 4-O-methyl-thymidine in DNA + L-cysteinyl-[protein] = a thymidine in DNA + S-methyl-L-cysteinyl-[protein]</text>
        <dbReference type="Rhea" id="RHEA:53428"/>
        <dbReference type="Rhea" id="RHEA-COMP:10131"/>
        <dbReference type="Rhea" id="RHEA-COMP:10132"/>
        <dbReference type="Rhea" id="RHEA-COMP:13555"/>
        <dbReference type="Rhea" id="RHEA-COMP:13556"/>
        <dbReference type="ChEBI" id="CHEBI:29950"/>
        <dbReference type="ChEBI" id="CHEBI:82612"/>
        <dbReference type="ChEBI" id="CHEBI:137386"/>
        <dbReference type="ChEBI" id="CHEBI:137387"/>
        <dbReference type="EC" id="2.1.1.63"/>
    </reaction>
</comment>
<reference evidence="8" key="1">
    <citation type="journal article" date="2022" name="Int. J. Syst. Evol. Microbiol.">
        <title>Apilactobacillus apisilvae sp. nov., Nicolia spurrieriana gen. nov. sp. nov., Bombilactobacillus folatiphilus sp. nov. and Bombilactobacillus thymidiniphilus sp. nov., four new lactic acid bacterial isolates from stingless bees Tetragonula carbonaria and Austroplebeia australis.</title>
        <authorList>
            <person name="Oliphant S.A."/>
            <person name="Watson-Haigh N.S."/>
            <person name="Sumby K.M."/>
            <person name="Gardner J."/>
            <person name="Groom S."/>
            <person name="Jiranek V."/>
        </authorList>
    </citation>
    <scope>NUCLEOTIDE SEQUENCE</scope>
    <source>
        <strain evidence="8">SG4_D2</strain>
    </source>
</reference>
<dbReference type="InterPro" id="IPR036388">
    <property type="entry name" value="WH-like_DNA-bd_sf"/>
</dbReference>
<dbReference type="Gene3D" id="1.10.10.10">
    <property type="entry name" value="Winged helix-like DNA-binding domain superfamily/Winged helix DNA-binding domain"/>
    <property type="match status" value="1"/>
</dbReference>
<evidence type="ECO:0000256" key="1">
    <source>
        <dbReference type="ARBA" id="ARBA00001286"/>
    </source>
</evidence>
<name>A0ABY4P9B1_9LACO</name>